<evidence type="ECO:0000313" key="8">
    <source>
        <dbReference type="EMBL" id="EFG26641.1"/>
    </source>
</evidence>
<evidence type="ECO:0000259" key="7">
    <source>
        <dbReference type="PROSITE" id="PS50893"/>
    </source>
</evidence>
<keyword evidence="9" id="KW-1185">Reference proteome</keyword>
<organism evidence="8 9">
    <name type="scientific">Scardovia inopinata F0304</name>
    <dbReference type="NCBI Taxonomy" id="641146"/>
    <lineage>
        <taxon>Bacteria</taxon>
        <taxon>Bacillati</taxon>
        <taxon>Actinomycetota</taxon>
        <taxon>Actinomycetes</taxon>
        <taxon>Bifidobacteriales</taxon>
        <taxon>Bifidobacteriaceae</taxon>
        <taxon>Scardovia</taxon>
    </lineage>
</organism>
<dbReference type="SMART" id="SM00382">
    <property type="entry name" value="AAA"/>
    <property type="match status" value="1"/>
</dbReference>
<evidence type="ECO:0000256" key="3">
    <source>
        <dbReference type="ARBA" id="ARBA00022448"/>
    </source>
</evidence>
<dbReference type="eggNOG" id="COG1131">
    <property type="taxonomic scope" value="Bacteria"/>
</dbReference>
<dbReference type="InterPro" id="IPR003593">
    <property type="entry name" value="AAA+_ATPase"/>
</dbReference>
<dbReference type="GO" id="GO:0016887">
    <property type="term" value="F:ATP hydrolysis activity"/>
    <property type="evidence" value="ECO:0007669"/>
    <property type="project" value="InterPro"/>
</dbReference>
<keyword evidence="4" id="KW-0547">Nucleotide-binding</keyword>
<dbReference type="Gene3D" id="3.40.50.300">
    <property type="entry name" value="P-loop containing nucleotide triphosphate hydrolases"/>
    <property type="match status" value="1"/>
</dbReference>
<evidence type="ECO:0000256" key="5">
    <source>
        <dbReference type="ARBA" id="ARBA00022840"/>
    </source>
</evidence>
<dbReference type="InterPro" id="IPR050763">
    <property type="entry name" value="ABC_transporter_ATP-binding"/>
</dbReference>
<keyword evidence="3" id="KW-0813">Transport</keyword>
<sequence>MKLINQADQSSSPVLQINHVSRAFNKGQVEAVSDLNLNLSQGQILGLIGLNGAGKTTTVKMCATLLNPSAGTITVCGYDTVRHPAQARRHMGLMLGGSTGFYPRTSVKDNLLFFADIAGLPADKRQEEVSRVLAQVELRNLADKKAYELSRGQYQRLHIARSLLGSVDLLLLDEPTSGLDPDVALHIRSLIRSIAAQGRAILLTSHSMEEVEELATSFLVMSHGRMKVSGSLADVAAYAHVYQTTIADFAPDNSYDLSDLRKELAGSARMMARSAGSQWRVTIWWKDSPEMSRDRINQLTTDLCRKFHLESVFTRPANLEDAFLAIAQMPDQIEEEA</sequence>
<gene>
    <name evidence="8" type="ORF">HMPREF9020_00266</name>
</gene>
<dbReference type="GO" id="GO:0005886">
    <property type="term" value="C:plasma membrane"/>
    <property type="evidence" value="ECO:0007669"/>
    <property type="project" value="UniProtKB-SubCell"/>
</dbReference>
<evidence type="ECO:0000256" key="4">
    <source>
        <dbReference type="ARBA" id="ARBA00022741"/>
    </source>
</evidence>
<dbReference type="EMBL" id="ADCX01000002">
    <property type="protein sequence ID" value="EFG26641.1"/>
    <property type="molecule type" value="Genomic_DNA"/>
</dbReference>
<dbReference type="Pfam" id="PF00005">
    <property type="entry name" value="ABC_tran"/>
    <property type="match status" value="1"/>
</dbReference>
<evidence type="ECO:0000256" key="2">
    <source>
        <dbReference type="ARBA" id="ARBA00005417"/>
    </source>
</evidence>
<reference evidence="8 9" key="1">
    <citation type="submission" date="2012-01" db="EMBL/GenBank/DDBJ databases">
        <title>The Genome Sequence of Scardovia inopinata F0304.</title>
        <authorList>
            <consortium name="The Broad Institute Genome Sequencing Platform"/>
            <person name="Earl A."/>
            <person name="Ward D."/>
            <person name="Feldgarden M."/>
            <person name="Gevers D."/>
            <person name="Izard J."/>
            <person name="Baranova O.V."/>
            <person name="Blanton J.M."/>
            <person name="Tanner A.C."/>
            <person name="Dewhirst F.E."/>
            <person name="Young S.K."/>
            <person name="Zeng Q."/>
            <person name="Gargeya S."/>
            <person name="Fitzgerald M."/>
            <person name="Haas B."/>
            <person name="Abouelleil A."/>
            <person name="Alvarado L."/>
            <person name="Arachchi H.M."/>
            <person name="Berlin A."/>
            <person name="Chapman S.B."/>
            <person name="Gearin G."/>
            <person name="Goldberg J."/>
            <person name="Griggs A."/>
            <person name="Gujja S."/>
            <person name="Hansen M."/>
            <person name="Heiman D."/>
            <person name="Howarth C."/>
            <person name="Larimer J."/>
            <person name="Lui A."/>
            <person name="MacDonald P.J."/>
            <person name="McCowen C."/>
            <person name="Montmayeur A."/>
            <person name="Murphy C."/>
            <person name="Neiman D."/>
            <person name="Pearson M."/>
            <person name="Priest M."/>
            <person name="Roberts A."/>
            <person name="Saif S."/>
            <person name="Shea T."/>
            <person name="Sisk P."/>
            <person name="Stolte C."/>
            <person name="Sykes S."/>
            <person name="Wortman J."/>
            <person name="Nusbaum C."/>
            <person name="Birren B."/>
        </authorList>
    </citation>
    <scope>NUCLEOTIDE SEQUENCE [LARGE SCALE GENOMIC DNA]</scope>
    <source>
        <strain evidence="8 9">F0304</strain>
    </source>
</reference>
<dbReference type="GO" id="GO:0046677">
    <property type="term" value="P:response to antibiotic"/>
    <property type="evidence" value="ECO:0007669"/>
    <property type="project" value="UniProtKB-KW"/>
</dbReference>
<dbReference type="PANTHER" id="PTHR42711:SF5">
    <property type="entry name" value="ABC TRANSPORTER ATP-BINDING PROTEIN NATA"/>
    <property type="match status" value="1"/>
</dbReference>
<evidence type="ECO:0000313" key="9">
    <source>
        <dbReference type="Proteomes" id="UP000005777"/>
    </source>
</evidence>
<feature type="domain" description="ABC transporter" evidence="7">
    <location>
        <begin position="15"/>
        <end position="248"/>
    </location>
</feature>
<dbReference type="InterPro" id="IPR003439">
    <property type="entry name" value="ABC_transporter-like_ATP-bd"/>
</dbReference>
<proteinExistence type="inferred from homology"/>
<dbReference type="HOGENOM" id="CLU_000604_1_2_11"/>
<dbReference type="AlphaFoldDB" id="W5IIE1"/>
<comment type="similarity">
    <text evidence="2">Belongs to the ABC transporter superfamily.</text>
</comment>
<dbReference type="RefSeq" id="WP_006292605.1">
    <property type="nucleotide sequence ID" value="NZ_GG770225.1"/>
</dbReference>
<dbReference type="GO" id="GO:0005524">
    <property type="term" value="F:ATP binding"/>
    <property type="evidence" value="ECO:0007669"/>
    <property type="project" value="UniProtKB-KW"/>
</dbReference>
<accession>W5IIE1</accession>
<dbReference type="PROSITE" id="PS50893">
    <property type="entry name" value="ABC_TRANSPORTER_2"/>
    <property type="match status" value="1"/>
</dbReference>
<keyword evidence="6" id="KW-0046">Antibiotic resistance</keyword>
<dbReference type="PANTHER" id="PTHR42711">
    <property type="entry name" value="ABC TRANSPORTER ATP-BINDING PROTEIN"/>
    <property type="match status" value="1"/>
</dbReference>
<comment type="caution">
    <text evidence="8">The sequence shown here is derived from an EMBL/GenBank/DDBJ whole genome shotgun (WGS) entry which is preliminary data.</text>
</comment>
<evidence type="ECO:0000256" key="1">
    <source>
        <dbReference type="ARBA" id="ARBA00004202"/>
    </source>
</evidence>
<dbReference type="Proteomes" id="UP000005777">
    <property type="component" value="Unassembled WGS sequence"/>
</dbReference>
<dbReference type="InterPro" id="IPR027417">
    <property type="entry name" value="P-loop_NTPase"/>
</dbReference>
<dbReference type="SUPFAM" id="SSF52540">
    <property type="entry name" value="P-loop containing nucleoside triphosphate hydrolases"/>
    <property type="match status" value="1"/>
</dbReference>
<protein>
    <recommendedName>
        <fullName evidence="7">ABC transporter domain-containing protein</fullName>
    </recommendedName>
</protein>
<comment type="subcellular location">
    <subcellularLocation>
        <location evidence="1">Cell membrane</location>
        <topology evidence="1">Peripheral membrane protein</topology>
    </subcellularLocation>
</comment>
<evidence type="ECO:0000256" key="6">
    <source>
        <dbReference type="ARBA" id="ARBA00023251"/>
    </source>
</evidence>
<keyword evidence="5" id="KW-0067">ATP-binding</keyword>
<name>W5IIE1_SCAIO</name>